<proteinExistence type="predicted"/>
<dbReference type="FunFam" id="2.30.30.140:FF:000018">
    <property type="entry name" value="Serine/threonine-protein kinase 31"/>
    <property type="match status" value="2"/>
</dbReference>
<dbReference type="InterPro" id="IPR041966">
    <property type="entry name" value="LOTUS-like"/>
</dbReference>
<feature type="non-terminal residue" evidence="6">
    <location>
        <position position="1"/>
    </location>
</feature>
<dbReference type="EMBL" id="CACRXK020005640">
    <property type="protein sequence ID" value="CAB4006904.1"/>
    <property type="molecule type" value="Genomic_DNA"/>
</dbReference>
<dbReference type="SMART" id="SM00333">
    <property type="entry name" value="TUDOR"/>
    <property type="match status" value="3"/>
</dbReference>
<dbReference type="Gene3D" id="3.30.420.610">
    <property type="entry name" value="LOTUS domain-like"/>
    <property type="match status" value="3"/>
</dbReference>
<dbReference type="Gene3D" id="2.30.30.140">
    <property type="match status" value="3"/>
</dbReference>
<keyword evidence="2" id="KW-0963">Cytoplasm</keyword>
<evidence type="ECO:0000313" key="6">
    <source>
        <dbReference type="EMBL" id="CAB4006904.1"/>
    </source>
</evidence>
<dbReference type="PANTHER" id="PTHR22948:SF29">
    <property type="entry name" value="FI02030P-RELATED"/>
    <property type="match status" value="1"/>
</dbReference>
<name>A0A6S7HNJ7_PARCT</name>
<evidence type="ECO:0000313" key="7">
    <source>
        <dbReference type="Proteomes" id="UP001152795"/>
    </source>
</evidence>
<gene>
    <name evidence="6" type="ORF">PACLA_8A036375</name>
</gene>
<dbReference type="GO" id="GO:0030154">
    <property type="term" value="P:cell differentiation"/>
    <property type="evidence" value="ECO:0007669"/>
    <property type="project" value="UniProtKB-ARBA"/>
</dbReference>
<keyword evidence="4" id="KW-0221">Differentiation</keyword>
<evidence type="ECO:0000256" key="3">
    <source>
        <dbReference type="ARBA" id="ARBA00022737"/>
    </source>
</evidence>
<dbReference type="Gene3D" id="2.40.50.90">
    <property type="match status" value="3"/>
</dbReference>
<dbReference type="InterPro" id="IPR050621">
    <property type="entry name" value="Tudor_domain_containing"/>
</dbReference>
<reference evidence="6" key="1">
    <citation type="submission" date="2020-04" db="EMBL/GenBank/DDBJ databases">
        <authorList>
            <person name="Alioto T."/>
            <person name="Alioto T."/>
            <person name="Gomez Garrido J."/>
        </authorList>
    </citation>
    <scope>NUCLEOTIDE SEQUENCE</scope>
    <source>
        <strain evidence="6">A484AB</strain>
    </source>
</reference>
<evidence type="ECO:0000256" key="5">
    <source>
        <dbReference type="SAM" id="MobiDB-lite"/>
    </source>
</evidence>
<feature type="compositionally biased region" description="Low complexity" evidence="5">
    <location>
        <begin position="208"/>
        <end position="223"/>
    </location>
</feature>
<dbReference type="Pfam" id="PF00567">
    <property type="entry name" value="TUDOR"/>
    <property type="match status" value="3"/>
</dbReference>
<sequence length="1024" mass="114629">MSGNMDTKEKLLRETEALLRAVLISSPRGVRFEKLLRDYRELTFKRIPFKELGFPRLEHFLQSIPSVARVEKGPDGEWIVKGVASDADKHAAKLISKQKKIFKPTLRKSAKSIFPKRRVMPRPPRMSTPVRKPAPRPPISRMTSKYVPPPRMQRLQEMQNRNMMAVPGQGNVKSGKENAIGKSRVSGGLFRKATDDVKTSRSNEAKRWSSSSSSKETPKLSVSVSNTSKERSVSAVTSPERPAASVVLEDVASVKWIKAEILKSKSGLWAIRLEHLYKKKFKKVLPTSFIQELKFRPDIATVEEPIAGRYLLYAPRKPKPAASGVLEDVASVKWIKAEILKSKSGLWAIRLEHLYKKKFKKVLPTSFMQELKFRPDIATVDEPIAGRYLLFAPRKQQPPPAKNSQQDQTQVNVNPDIALPCFFPEIGQPVIVYISHTENPSCFYVSRADAISEMLSEEILKHYKSTHHNSDAIPSVSPGQIFCAKFTEDDNFYRARVLEVVDHKNIKVQYVDFGNKEVIPVDRLRVLISEFQTQPIQAFECCLDGVDPTNEAQEWSKAAVFKFDDLTSEKELRMTVHDVDDKVLSVSLVDVSSQLDIAEEMKKAGLAISSKNLESTPSSSSSSLSSSSGTALWRSPPRTENVAASRSRRLKSKSPGIVELPDDEFLDVLVCNITGTYNVYLRLVGEEYSTKLEGVQDSMTCYYSDSKEAVTTEPVVDDLFALISEDVWCRVKVTGVNGEKIKVFFVDHGDETETSKAELRPLASQFRQLPFQVFQCALNGLPKTKNPDVVDKLEKLIMGEVAVAEIVKKTGDLVFIELLDTRTDANIVVNAVIRKLVMPDEELKPVLPKVGRTTDVDIAYISPTGSVFLHVSAAGSKRLEELNRGLTEHYMSKRSKANEFISKLTAGKVCCAKCEDDGNWYRAKILSFTDRNGVEVLYVDYGNTEIVPVTNLREPTQENAHVLSLPFQALECQLYDVPKDGWSDDIIDRIFEIVEQGSLAAEVLSDGDPPLISLLVTVESEGEQ</sequence>
<protein>
    <submittedName>
        <fullName evidence="6">Uncharacterized protein</fullName>
    </submittedName>
</protein>
<dbReference type="CDD" id="cd09972">
    <property type="entry name" value="LOTUS_TDRD_OSKAR"/>
    <property type="match status" value="1"/>
</dbReference>
<comment type="caution">
    <text evidence="6">The sequence shown here is derived from an EMBL/GenBank/DDBJ whole genome shotgun (WGS) entry which is preliminary data.</text>
</comment>
<dbReference type="GO" id="GO:0007283">
    <property type="term" value="P:spermatogenesis"/>
    <property type="evidence" value="ECO:0007669"/>
    <property type="project" value="UniProtKB-KW"/>
</dbReference>
<organism evidence="6 7">
    <name type="scientific">Paramuricea clavata</name>
    <name type="common">Red gorgonian</name>
    <name type="synonym">Violescent sea-whip</name>
    <dbReference type="NCBI Taxonomy" id="317549"/>
    <lineage>
        <taxon>Eukaryota</taxon>
        <taxon>Metazoa</taxon>
        <taxon>Cnidaria</taxon>
        <taxon>Anthozoa</taxon>
        <taxon>Octocorallia</taxon>
        <taxon>Malacalcyonacea</taxon>
        <taxon>Plexauridae</taxon>
        <taxon>Paramuricea</taxon>
    </lineage>
</organism>
<evidence type="ECO:0000256" key="4">
    <source>
        <dbReference type="ARBA" id="ARBA00022871"/>
    </source>
</evidence>
<dbReference type="Pfam" id="PF12872">
    <property type="entry name" value="OST-HTH"/>
    <property type="match status" value="1"/>
</dbReference>
<accession>A0A6S7HNJ7</accession>
<dbReference type="Proteomes" id="UP001152795">
    <property type="component" value="Unassembled WGS sequence"/>
</dbReference>
<keyword evidence="4" id="KW-0744">Spermatogenesis</keyword>
<feature type="compositionally biased region" description="Basic and acidic residues" evidence="5">
    <location>
        <begin position="192"/>
        <end position="207"/>
    </location>
</feature>
<dbReference type="SUPFAM" id="SSF63748">
    <property type="entry name" value="Tudor/PWWP/MBT"/>
    <property type="match status" value="3"/>
</dbReference>
<dbReference type="AlphaFoldDB" id="A0A6S7HNJ7"/>
<feature type="region of interest" description="Disordered" evidence="5">
    <location>
        <begin position="166"/>
        <end position="237"/>
    </location>
</feature>
<dbReference type="InterPro" id="IPR035437">
    <property type="entry name" value="SNase_OB-fold_sf"/>
</dbReference>
<dbReference type="GO" id="GO:0005737">
    <property type="term" value="C:cytoplasm"/>
    <property type="evidence" value="ECO:0007669"/>
    <property type="project" value="UniProtKB-SubCell"/>
</dbReference>
<feature type="region of interest" description="Disordered" evidence="5">
    <location>
        <begin position="612"/>
        <end position="647"/>
    </location>
</feature>
<keyword evidence="3" id="KW-0677">Repeat</keyword>
<dbReference type="OrthoDB" id="5967882at2759"/>
<dbReference type="PROSITE" id="PS51644">
    <property type="entry name" value="HTH_OST"/>
    <property type="match status" value="1"/>
</dbReference>
<evidence type="ECO:0000256" key="2">
    <source>
        <dbReference type="ARBA" id="ARBA00022490"/>
    </source>
</evidence>
<comment type="subcellular location">
    <subcellularLocation>
        <location evidence="1">Cytoplasm</location>
    </subcellularLocation>
</comment>
<dbReference type="InterPro" id="IPR002999">
    <property type="entry name" value="Tudor"/>
</dbReference>
<keyword evidence="7" id="KW-1185">Reference proteome</keyword>
<dbReference type="PANTHER" id="PTHR22948">
    <property type="entry name" value="TUDOR DOMAIN CONTAINING PROTEIN"/>
    <property type="match status" value="1"/>
</dbReference>
<dbReference type="PROSITE" id="PS50304">
    <property type="entry name" value="TUDOR"/>
    <property type="match status" value="2"/>
</dbReference>
<feature type="compositionally biased region" description="Low complexity" evidence="5">
    <location>
        <begin position="612"/>
        <end position="628"/>
    </location>
</feature>
<feature type="region of interest" description="Disordered" evidence="5">
    <location>
        <begin position="119"/>
        <end position="146"/>
    </location>
</feature>
<dbReference type="InterPro" id="IPR025605">
    <property type="entry name" value="OST-HTH/LOTUS_dom"/>
</dbReference>
<evidence type="ECO:0000256" key="1">
    <source>
        <dbReference type="ARBA" id="ARBA00004496"/>
    </source>
</evidence>